<dbReference type="EMBL" id="FMCW01000072">
    <property type="protein sequence ID" value="SCF23492.1"/>
    <property type="molecule type" value="Genomic_DNA"/>
</dbReference>
<evidence type="ECO:0000313" key="2">
    <source>
        <dbReference type="Proteomes" id="UP000199375"/>
    </source>
</evidence>
<accession>A0A1C4YRT4</accession>
<proteinExistence type="predicted"/>
<reference evidence="1 2" key="1">
    <citation type="submission" date="2016-06" db="EMBL/GenBank/DDBJ databases">
        <authorList>
            <person name="Kjaerup R.B."/>
            <person name="Dalgaard T.S."/>
            <person name="Juul-Madsen H.R."/>
        </authorList>
    </citation>
    <scope>NUCLEOTIDE SEQUENCE [LARGE SCALE GENOMIC DNA]</scope>
    <source>
        <strain evidence="1 2">DSM 45626</strain>
    </source>
</reference>
<gene>
    <name evidence="1" type="ORF">GA0070558_1725</name>
</gene>
<dbReference type="Proteomes" id="UP000199375">
    <property type="component" value="Unassembled WGS sequence"/>
</dbReference>
<sequence length="113" mass="11961">MIDENPANDPTREWVTGGPDVAFDARALLRKIDSNGQGLVRYLAERAGSPVATQAIATDLGVSTQSIEDCAAWINKLAEALGYVPLVIWSGVGLLITTDAAVVARQGLINAQR</sequence>
<dbReference type="RefSeq" id="WP_141722424.1">
    <property type="nucleotide sequence ID" value="NZ_FMCW01000072.1"/>
</dbReference>
<name>A0A1C4YRT4_9ACTN</name>
<evidence type="ECO:0000313" key="1">
    <source>
        <dbReference type="EMBL" id="SCF23492.1"/>
    </source>
</evidence>
<organism evidence="1 2">
    <name type="scientific">Micromonospora haikouensis</name>
    <dbReference type="NCBI Taxonomy" id="686309"/>
    <lineage>
        <taxon>Bacteria</taxon>
        <taxon>Bacillati</taxon>
        <taxon>Actinomycetota</taxon>
        <taxon>Actinomycetes</taxon>
        <taxon>Micromonosporales</taxon>
        <taxon>Micromonosporaceae</taxon>
        <taxon>Micromonospora</taxon>
    </lineage>
</organism>
<dbReference type="AlphaFoldDB" id="A0A1C4YRT4"/>
<protein>
    <submittedName>
        <fullName evidence="1">Uncharacterized protein</fullName>
    </submittedName>
</protein>